<dbReference type="Proteomes" id="UP000027195">
    <property type="component" value="Unassembled WGS sequence"/>
</dbReference>
<name>A0A067M675_BOTB1</name>
<dbReference type="EMBL" id="KL198061">
    <property type="protein sequence ID" value="KDQ11069.1"/>
    <property type="molecule type" value="Genomic_DNA"/>
</dbReference>
<protein>
    <recommendedName>
        <fullName evidence="6">Zn(2)-C6 fungal-type domain-containing protein</fullName>
    </recommendedName>
</protein>
<evidence type="ECO:0000256" key="5">
    <source>
        <dbReference type="ARBA" id="ARBA00023242"/>
    </source>
</evidence>
<dbReference type="SMART" id="SM00066">
    <property type="entry name" value="GAL4"/>
    <property type="match status" value="1"/>
</dbReference>
<keyword evidence="4" id="KW-0804">Transcription</keyword>
<evidence type="ECO:0000256" key="2">
    <source>
        <dbReference type="ARBA" id="ARBA00022723"/>
    </source>
</evidence>
<dbReference type="PANTHER" id="PTHR47338">
    <property type="entry name" value="ZN(II)2CYS6 TRANSCRIPTION FACTOR (EUROFUNG)-RELATED"/>
    <property type="match status" value="1"/>
</dbReference>
<dbReference type="CDD" id="cd00067">
    <property type="entry name" value="GAL4"/>
    <property type="match status" value="1"/>
</dbReference>
<feature type="domain" description="Zn(2)-C6 fungal-type" evidence="6">
    <location>
        <begin position="19"/>
        <end position="51"/>
    </location>
</feature>
<dbReference type="HOGENOM" id="CLU_022337_2_1_1"/>
<evidence type="ECO:0000256" key="1">
    <source>
        <dbReference type="ARBA" id="ARBA00004123"/>
    </source>
</evidence>
<keyword evidence="5" id="KW-0539">Nucleus</keyword>
<dbReference type="GO" id="GO:0006351">
    <property type="term" value="P:DNA-templated transcription"/>
    <property type="evidence" value="ECO:0007669"/>
    <property type="project" value="InterPro"/>
</dbReference>
<reference evidence="8" key="1">
    <citation type="journal article" date="2014" name="Proc. Natl. Acad. Sci. U.S.A.">
        <title>Extensive sampling of basidiomycete genomes demonstrates inadequacy of the white-rot/brown-rot paradigm for wood decay fungi.</title>
        <authorList>
            <person name="Riley R."/>
            <person name="Salamov A.A."/>
            <person name="Brown D.W."/>
            <person name="Nagy L.G."/>
            <person name="Floudas D."/>
            <person name="Held B.W."/>
            <person name="Levasseur A."/>
            <person name="Lombard V."/>
            <person name="Morin E."/>
            <person name="Otillar R."/>
            <person name="Lindquist E.A."/>
            <person name="Sun H."/>
            <person name="LaButti K.M."/>
            <person name="Schmutz J."/>
            <person name="Jabbour D."/>
            <person name="Luo H."/>
            <person name="Baker S.E."/>
            <person name="Pisabarro A.G."/>
            <person name="Walton J.D."/>
            <person name="Blanchette R.A."/>
            <person name="Henrissat B."/>
            <person name="Martin F."/>
            <person name="Cullen D."/>
            <person name="Hibbett D.S."/>
            <person name="Grigoriev I.V."/>
        </authorList>
    </citation>
    <scope>NUCLEOTIDE SEQUENCE [LARGE SCALE GENOMIC DNA]</scope>
    <source>
        <strain evidence="8">FD-172 SS1</strain>
    </source>
</reference>
<dbReference type="PROSITE" id="PS00463">
    <property type="entry name" value="ZN2_CY6_FUNGAL_1"/>
    <property type="match status" value="1"/>
</dbReference>
<dbReference type="GO" id="GO:0005634">
    <property type="term" value="C:nucleus"/>
    <property type="evidence" value="ECO:0007669"/>
    <property type="project" value="UniProtKB-SubCell"/>
</dbReference>
<dbReference type="Gene3D" id="4.10.240.10">
    <property type="entry name" value="Zn(2)-C6 fungal-type DNA-binding domain"/>
    <property type="match status" value="1"/>
</dbReference>
<dbReference type="AlphaFoldDB" id="A0A067M675"/>
<gene>
    <name evidence="7" type="ORF">BOTBODRAFT_465038</name>
</gene>
<dbReference type="SUPFAM" id="SSF57701">
    <property type="entry name" value="Zn2/Cys6 DNA-binding domain"/>
    <property type="match status" value="1"/>
</dbReference>
<dbReference type="InterPro" id="IPR050815">
    <property type="entry name" value="TF_fung"/>
</dbReference>
<keyword evidence="3" id="KW-0805">Transcription regulation</keyword>
<evidence type="ECO:0000313" key="7">
    <source>
        <dbReference type="EMBL" id="KDQ11069.1"/>
    </source>
</evidence>
<dbReference type="InterPro" id="IPR001138">
    <property type="entry name" value="Zn2Cys6_DnaBD"/>
</dbReference>
<dbReference type="OrthoDB" id="2123952at2759"/>
<dbReference type="InterPro" id="IPR007219">
    <property type="entry name" value="XnlR_reg_dom"/>
</dbReference>
<evidence type="ECO:0000256" key="4">
    <source>
        <dbReference type="ARBA" id="ARBA00023163"/>
    </source>
</evidence>
<sequence length="374" mass="42140">MSMQQSLALRSSRVRRGDACTTCRRRKIKCDSGRPACNRCISSGSSLKCHYEIAPARSTTQWLQQRLEDLEESLALLESSTPVQSSKGRIPNIFSMPSRPHPYPIRTPGVVNLNSSSNATSLEVPMPLGDPLGEWWMDGELPVPVRDRLIRIFVSNRWQFSFEFSVSRLEASLRTLPPDHSDIHPAFLNAILLNACLYSRDSLRRLEPVFLARTRRALADSLGLATGLFDFLRASALLGMYYYWAGRNIEGHHYLSGTMRFALACGLHEITSLETATTGSLLSPARDLVEVGERINLFWMLYANDRAGSMLNRLPVAMPDKIIKTMYPYPLVYYETVVVYSAPLERLEALLTLIPSLEGRQERATSTSYCSTRR</sequence>
<dbReference type="InterPro" id="IPR036864">
    <property type="entry name" value="Zn2-C6_fun-type_DNA-bd_sf"/>
</dbReference>
<dbReference type="Pfam" id="PF04082">
    <property type="entry name" value="Fungal_trans"/>
    <property type="match status" value="1"/>
</dbReference>
<proteinExistence type="predicted"/>
<dbReference type="InParanoid" id="A0A067M675"/>
<organism evidence="7 8">
    <name type="scientific">Botryobasidium botryosum (strain FD-172 SS1)</name>
    <dbReference type="NCBI Taxonomy" id="930990"/>
    <lineage>
        <taxon>Eukaryota</taxon>
        <taxon>Fungi</taxon>
        <taxon>Dikarya</taxon>
        <taxon>Basidiomycota</taxon>
        <taxon>Agaricomycotina</taxon>
        <taxon>Agaricomycetes</taxon>
        <taxon>Cantharellales</taxon>
        <taxon>Botryobasidiaceae</taxon>
        <taxon>Botryobasidium</taxon>
    </lineage>
</organism>
<evidence type="ECO:0000313" key="8">
    <source>
        <dbReference type="Proteomes" id="UP000027195"/>
    </source>
</evidence>
<keyword evidence="8" id="KW-1185">Reference proteome</keyword>
<dbReference type="GO" id="GO:0000981">
    <property type="term" value="F:DNA-binding transcription factor activity, RNA polymerase II-specific"/>
    <property type="evidence" value="ECO:0007669"/>
    <property type="project" value="InterPro"/>
</dbReference>
<evidence type="ECO:0000259" key="6">
    <source>
        <dbReference type="PROSITE" id="PS50048"/>
    </source>
</evidence>
<keyword evidence="2" id="KW-0479">Metal-binding</keyword>
<dbReference type="STRING" id="930990.A0A067M675"/>
<dbReference type="Pfam" id="PF00172">
    <property type="entry name" value="Zn_clus"/>
    <property type="match status" value="1"/>
</dbReference>
<dbReference type="GO" id="GO:0003677">
    <property type="term" value="F:DNA binding"/>
    <property type="evidence" value="ECO:0007669"/>
    <property type="project" value="InterPro"/>
</dbReference>
<accession>A0A067M675</accession>
<dbReference type="PROSITE" id="PS50048">
    <property type="entry name" value="ZN2_CY6_FUNGAL_2"/>
    <property type="match status" value="1"/>
</dbReference>
<dbReference type="PANTHER" id="PTHR47338:SF29">
    <property type="entry name" value="ZN(2)-C6 FUNGAL-TYPE DOMAIN-CONTAINING PROTEIN"/>
    <property type="match status" value="1"/>
</dbReference>
<dbReference type="GO" id="GO:0008270">
    <property type="term" value="F:zinc ion binding"/>
    <property type="evidence" value="ECO:0007669"/>
    <property type="project" value="InterPro"/>
</dbReference>
<dbReference type="CDD" id="cd12148">
    <property type="entry name" value="fungal_TF_MHR"/>
    <property type="match status" value="1"/>
</dbReference>
<evidence type="ECO:0000256" key="3">
    <source>
        <dbReference type="ARBA" id="ARBA00023015"/>
    </source>
</evidence>
<comment type="subcellular location">
    <subcellularLocation>
        <location evidence="1">Nucleus</location>
    </subcellularLocation>
</comment>